<keyword evidence="1" id="KW-0645">Protease</keyword>
<protein>
    <recommendedName>
        <fullName evidence="3">Integrase catalytic domain-containing protein</fullName>
    </recommendedName>
</protein>
<proteinExistence type="predicted"/>
<dbReference type="Pfam" id="PF22936">
    <property type="entry name" value="Pol_BBD"/>
    <property type="match status" value="1"/>
</dbReference>
<dbReference type="GO" id="GO:0003676">
    <property type="term" value="F:nucleic acid binding"/>
    <property type="evidence" value="ECO:0007669"/>
    <property type="project" value="InterPro"/>
</dbReference>
<dbReference type="Pfam" id="PF25597">
    <property type="entry name" value="SH3_retrovirus"/>
    <property type="match status" value="1"/>
</dbReference>
<dbReference type="InterPro" id="IPR036397">
    <property type="entry name" value="RNaseH_sf"/>
</dbReference>
<evidence type="ECO:0000256" key="2">
    <source>
        <dbReference type="SAM" id="MobiDB-lite"/>
    </source>
</evidence>
<dbReference type="Pfam" id="PF14223">
    <property type="entry name" value="Retrotran_gag_2"/>
    <property type="match status" value="1"/>
</dbReference>
<dbReference type="InterPro" id="IPR054722">
    <property type="entry name" value="PolX-like_BBD"/>
</dbReference>
<keyword evidence="5" id="KW-1185">Reference proteome</keyword>
<feature type="region of interest" description="Disordered" evidence="2">
    <location>
        <begin position="1411"/>
        <end position="1436"/>
    </location>
</feature>
<comment type="caution">
    <text evidence="4">The sequence shown here is derived from an EMBL/GenBank/DDBJ whole genome shotgun (WGS) entry which is preliminary data.</text>
</comment>
<dbReference type="InterPro" id="IPR012337">
    <property type="entry name" value="RNaseH-like_sf"/>
</dbReference>
<keyword evidence="1" id="KW-0064">Aspartyl protease</keyword>
<dbReference type="Gene3D" id="3.30.420.10">
    <property type="entry name" value="Ribonuclease H-like superfamily/Ribonuclease H"/>
    <property type="match status" value="1"/>
</dbReference>
<dbReference type="GO" id="GO:0015074">
    <property type="term" value="P:DNA integration"/>
    <property type="evidence" value="ECO:0007669"/>
    <property type="project" value="InterPro"/>
</dbReference>
<dbReference type="EMBL" id="JAMRDG010000001">
    <property type="protein sequence ID" value="KAJ3701119.1"/>
    <property type="molecule type" value="Genomic_DNA"/>
</dbReference>
<evidence type="ECO:0000313" key="4">
    <source>
        <dbReference type="EMBL" id="KAJ3701119.1"/>
    </source>
</evidence>
<dbReference type="PANTHER" id="PTHR11439">
    <property type="entry name" value="GAG-POL-RELATED RETROTRANSPOSON"/>
    <property type="match status" value="1"/>
</dbReference>
<organism evidence="4 5">
    <name type="scientific">Rhynchospora tenuis</name>
    <dbReference type="NCBI Taxonomy" id="198213"/>
    <lineage>
        <taxon>Eukaryota</taxon>
        <taxon>Viridiplantae</taxon>
        <taxon>Streptophyta</taxon>
        <taxon>Embryophyta</taxon>
        <taxon>Tracheophyta</taxon>
        <taxon>Spermatophyta</taxon>
        <taxon>Magnoliopsida</taxon>
        <taxon>Liliopsida</taxon>
        <taxon>Poales</taxon>
        <taxon>Cyperaceae</taxon>
        <taxon>Cyperoideae</taxon>
        <taxon>Rhynchosporeae</taxon>
        <taxon>Rhynchospora</taxon>
    </lineage>
</organism>
<feature type="compositionally biased region" description="Acidic residues" evidence="2">
    <location>
        <begin position="1427"/>
        <end position="1436"/>
    </location>
</feature>
<evidence type="ECO:0000256" key="1">
    <source>
        <dbReference type="ARBA" id="ARBA00022750"/>
    </source>
</evidence>
<name>A0AAD5ZNF7_9POAL</name>
<gene>
    <name evidence="4" type="ORF">LUZ61_004824</name>
</gene>
<evidence type="ECO:0000259" key="3">
    <source>
        <dbReference type="PROSITE" id="PS50994"/>
    </source>
</evidence>
<dbReference type="SUPFAM" id="SSF53098">
    <property type="entry name" value="Ribonuclease H-like"/>
    <property type="match status" value="1"/>
</dbReference>
<dbReference type="InterPro" id="IPR043502">
    <property type="entry name" value="DNA/RNA_pol_sf"/>
</dbReference>
<evidence type="ECO:0000313" key="5">
    <source>
        <dbReference type="Proteomes" id="UP001210211"/>
    </source>
</evidence>
<dbReference type="PROSITE" id="PS50994">
    <property type="entry name" value="INTEGRASE"/>
    <property type="match status" value="1"/>
</dbReference>
<dbReference type="GO" id="GO:0004190">
    <property type="term" value="F:aspartic-type endopeptidase activity"/>
    <property type="evidence" value="ECO:0007669"/>
    <property type="project" value="UniProtKB-KW"/>
</dbReference>
<dbReference type="InterPro" id="IPR057670">
    <property type="entry name" value="SH3_retrovirus"/>
</dbReference>
<dbReference type="InterPro" id="IPR013103">
    <property type="entry name" value="RVT_2"/>
</dbReference>
<dbReference type="PANTHER" id="PTHR11439:SF455">
    <property type="entry name" value="RLK (RECEPTOR-LIKE PROTEIN KINASE) 8, PUTATIVE-RELATED"/>
    <property type="match status" value="1"/>
</dbReference>
<feature type="region of interest" description="Disordered" evidence="2">
    <location>
        <begin position="252"/>
        <end position="300"/>
    </location>
</feature>
<dbReference type="InterPro" id="IPR001584">
    <property type="entry name" value="Integrase_cat-core"/>
</dbReference>
<feature type="compositionally biased region" description="Polar residues" evidence="2">
    <location>
        <begin position="252"/>
        <end position="267"/>
    </location>
</feature>
<feature type="compositionally biased region" description="Basic residues" evidence="2">
    <location>
        <begin position="272"/>
        <end position="286"/>
    </location>
</feature>
<keyword evidence="1" id="KW-0378">Hydrolase</keyword>
<reference evidence="4 5" key="1">
    <citation type="journal article" date="2022" name="Cell">
        <title>Repeat-based holocentromeres influence genome architecture and karyotype evolution.</title>
        <authorList>
            <person name="Hofstatter P.G."/>
            <person name="Thangavel G."/>
            <person name="Lux T."/>
            <person name="Neumann P."/>
            <person name="Vondrak T."/>
            <person name="Novak P."/>
            <person name="Zhang M."/>
            <person name="Costa L."/>
            <person name="Castellani M."/>
            <person name="Scott A."/>
            <person name="Toegelov H."/>
            <person name="Fuchs J."/>
            <person name="Mata-Sucre Y."/>
            <person name="Dias Y."/>
            <person name="Vanzela A.L.L."/>
            <person name="Huettel B."/>
            <person name="Almeida C.C.S."/>
            <person name="Simkova H."/>
            <person name="Souza G."/>
            <person name="Pedrosa-Harand A."/>
            <person name="Macas J."/>
            <person name="Mayer K.F.X."/>
            <person name="Houben A."/>
            <person name="Marques A."/>
        </authorList>
    </citation>
    <scope>NUCLEOTIDE SEQUENCE [LARGE SCALE GENOMIC DNA]</scope>
    <source>
        <strain evidence="4">RhyTen1mFocal</strain>
    </source>
</reference>
<dbReference type="Pfam" id="PF07727">
    <property type="entry name" value="RVT_2"/>
    <property type="match status" value="1"/>
</dbReference>
<sequence length="1436" mass="160357">MSTMASSTTTSVPVVSRSAVPINVNHQIQTVLSHDNFLLWRSQITPVLRGHGLIGYVDGSKTVPAPVITNGDNVVISNPEFQEWQQQDQLILAWLFSSLSQQVLAQVVNCQTSAELWRCLNTFHTSQSVAKVLDLRLQLQTIKRGGASCSQFLQQIQGIADRLRSIGSDVPDHDLVLYTLQGLGTEFETFVTAVSMRENCPSMSELTSMILAQEARILTSLKSQILSVNFVSGQTSNAAGNSDQSAFFVQNNKGKAPAQQNQQNYHSNRGNYRGRGRGNYRGRGRGRTYTPQSSNQQTQNAENSQCQICTKWGHSALECYHRFDIRYTVTSNPSPQPPPQAMLAEPAPTTASNWYIDSGATSHITSDINNLSSYHPYEGPEAVHIANGTGLKITHKGLAYIQTGTKTLKLINVLLVPDITKNLLSVSQLLADNNVKIEFSSDSCFVKDLATNKVLLHGSLSNGLYALSQDCSTSSQQQLFLASLDSSVLWHYKLAHCSVNVLDRLRKARIIVSKPISCNNCIGCNKAKAHKLPFMLSNSTTSKPLELIHSDMWGPSPVASERGNRYYVSFTDDFTRFTWLFPCACKSDVPSIFDKFRARVENLLTAKIQRFQCDGGTEFKPIMSHHSDITFQVSCPHTPEQNGVAERKHRHIVELGLANMFHSSIPLKYWDYLFESVVFVINRIPSTSSGTISPFEKMFNQKPNYNMLHVLGCACFPLLKPYTKHKLEPRSEQCIFLGYSSMYKGYYCLLPSTQKIYISRHVIFDENTLPFSNLTTSQPNQTSFTPLNSTLTLLPSTITNSVSQNAITSTTMVSQLIPQSVSQPPTATPIASPQQTSIQSPTVIPFQTPQTTAPLLVTTSQIQSAKPVHSMVTRSKTNKLKTKQYPDHKVFQVDHTSIVEPTCYTQAAKHTCWRQAMASELTALAHNSTWDLVPPPSNAHVIGAKWVFKVKYKPDGSVERYKARLVAKGYNQEQGIDYEETFSPVIKPTTIRTVLTIALSKQWSIQQLDVNNAFLHGDIEETVYMEQPPGFSDPTHPNYVCKLNKAIYGLKQAPRAWFFKLKQFLLANGFKSTQSDYSLFVYQSAQVIIYLLVYVDDIILTGNNDTAIQKLMQLLHSQFSLKNLGNLNYFLGIEVHSDGSTLHLSQSRYLQTILQRAAMHTAKPCQTPMATGTQMSKYSGTAMDDPQQYRSIVGALQYATITRPDLTFAVNKASQFMANPTDLHWQLVKRILRYIRGTLSYGLKLQSAAQLALHAYCDADWAGCPDDRRSTTGFAIFLGPNLISWSSKKQATVSRSSTEAEYRSLAATASELTWLNSLLAELKFNPAQKPTMWCDNLGATFLAANPVFHARTKHIELDFHFVREKVEQKQLFVKYICSDDQLGDIFTKGLSKNRFHLLRRKLHVSEGQSSLRGAVEEAENNRLDASSIDEMDSSDD</sequence>
<dbReference type="Proteomes" id="UP001210211">
    <property type="component" value="Unassembled WGS sequence"/>
</dbReference>
<dbReference type="CDD" id="cd09272">
    <property type="entry name" value="RNase_HI_RT_Ty1"/>
    <property type="match status" value="1"/>
</dbReference>
<feature type="compositionally biased region" description="Polar residues" evidence="2">
    <location>
        <begin position="289"/>
        <end position="300"/>
    </location>
</feature>
<dbReference type="SUPFAM" id="SSF56672">
    <property type="entry name" value="DNA/RNA polymerases"/>
    <property type="match status" value="1"/>
</dbReference>
<accession>A0AAD5ZNF7</accession>
<feature type="domain" description="Integrase catalytic" evidence="3">
    <location>
        <begin position="540"/>
        <end position="702"/>
    </location>
</feature>